<dbReference type="STRING" id="1105110.MC5_06585"/>
<proteinExistence type="predicted"/>
<evidence type="ECO:0000313" key="1">
    <source>
        <dbReference type="EMBL" id="AFC71555.1"/>
    </source>
</evidence>
<organism evidence="1 2">
    <name type="scientific">Rickettsia australis (strain Cutlack)</name>
    <dbReference type="NCBI Taxonomy" id="1105110"/>
    <lineage>
        <taxon>Bacteria</taxon>
        <taxon>Pseudomonadati</taxon>
        <taxon>Pseudomonadota</taxon>
        <taxon>Alphaproteobacteria</taxon>
        <taxon>Rickettsiales</taxon>
        <taxon>Rickettsiaceae</taxon>
        <taxon>Rickettsieae</taxon>
        <taxon>Rickettsia</taxon>
        <taxon>spotted fever group</taxon>
    </lineage>
</organism>
<name>H8K8G2_RICAC</name>
<evidence type="ECO:0000313" key="2">
    <source>
        <dbReference type="Proteomes" id="UP000007589"/>
    </source>
</evidence>
<dbReference type="RefSeq" id="WP_014413077.1">
    <property type="nucleotide sequence ID" value="NC_017058.1"/>
</dbReference>
<protein>
    <submittedName>
        <fullName evidence="1">Uncharacterized protein</fullName>
    </submittedName>
</protein>
<dbReference type="HOGENOM" id="CLU_195331_0_0_5"/>
<gene>
    <name evidence="1" type="ordered locus">MC5_06585</name>
</gene>
<dbReference type="EMBL" id="CP003338">
    <property type="protein sequence ID" value="AFC71555.1"/>
    <property type="molecule type" value="Genomic_DNA"/>
</dbReference>
<dbReference type="AlphaFoldDB" id="H8K8G2"/>
<keyword evidence="2" id="KW-1185">Reference proteome</keyword>
<reference evidence="2" key="1">
    <citation type="submission" date="2012-02" db="EMBL/GenBank/DDBJ databases">
        <title>Complete genome sequence of Rickettsia australis strain Cutlack.</title>
        <authorList>
            <person name="Johnson S.L."/>
            <person name="Munk A.C."/>
            <person name="Han S."/>
            <person name="Bruce D.C."/>
            <person name="Dasch G.A."/>
        </authorList>
    </citation>
    <scope>NUCLEOTIDE SEQUENCE [LARGE SCALE GENOMIC DNA]</scope>
    <source>
        <strain evidence="2">Cutlack</strain>
    </source>
</reference>
<sequence length="54" mass="6445">MSKDKKEVRFNNNLDVKEFILKLEKNSDVYSVKRQVINIVDDEVENQIKLFTET</sequence>
<dbReference type="KEGG" id="rau:MC5_06585"/>
<accession>H8K8G2</accession>
<dbReference type="Proteomes" id="UP000007589">
    <property type="component" value="Chromosome"/>
</dbReference>